<dbReference type="Proteomes" id="UP001239111">
    <property type="component" value="Chromosome 1"/>
</dbReference>
<protein>
    <submittedName>
        <fullName evidence="1">Uncharacterized protein</fullName>
    </submittedName>
</protein>
<proteinExistence type="predicted"/>
<keyword evidence="2" id="KW-1185">Reference proteome</keyword>
<organism evidence="1 2">
    <name type="scientific">Eretmocerus hayati</name>
    <dbReference type="NCBI Taxonomy" id="131215"/>
    <lineage>
        <taxon>Eukaryota</taxon>
        <taxon>Metazoa</taxon>
        <taxon>Ecdysozoa</taxon>
        <taxon>Arthropoda</taxon>
        <taxon>Hexapoda</taxon>
        <taxon>Insecta</taxon>
        <taxon>Pterygota</taxon>
        <taxon>Neoptera</taxon>
        <taxon>Endopterygota</taxon>
        <taxon>Hymenoptera</taxon>
        <taxon>Apocrita</taxon>
        <taxon>Proctotrupomorpha</taxon>
        <taxon>Chalcidoidea</taxon>
        <taxon>Aphelinidae</taxon>
        <taxon>Aphelininae</taxon>
        <taxon>Eretmocerus</taxon>
    </lineage>
</organism>
<dbReference type="EMBL" id="CM056741">
    <property type="protein sequence ID" value="KAJ8686666.1"/>
    <property type="molecule type" value="Genomic_DNA"/>
</dbReference>
<evidence type="ECO:0000313" key="1">
    <source>
        <dbReference type="EMBL" id="KAJ8686666.1"/>
    </source>
</evidence>
<name>A0ACC2PV58_9HYME</name>
<evidence type="ECO:0000313" key="2">
    <source>
        <dbReference type="Proteomes" id="UP001239111"/>
    </source>
</evidence>
<gene>
    <name evidence="1" type="ORF">QAD02_022460</name>
</gene>
<sequence length="671" mass="78521">MGAQKRDELYGRAEHKFRVGQFTDNRSRKPPKRAVEPVDEWLQNDGYFRKHTPKDPTCLFRAVSEQVYHSQRCHIKVRQECIEFMKKNRQLFEEKISIPYDSYLNQMACFTEWGGTNEILAISSLYKRNIVIFHGQKFTKETVVDHGHKENLLLCFTPPKQYETVMSREYTAKAGFCQSIVYQTLYKKVFKMNNVDAVVHKMLHERNTHLRHDKFFLQGNLEIRDQLTEELMSKLDENIQDSEELQLLSRGITSFPYRVAKALDPNIYRNVDFDIWHEIRRDVRNSGYTKFNPSQLQAGSKCLVQIDSEESDRINNNFVVDQENSGRSVVKPKNGQPIFYTGHIQEMGKNDELVLVFVEGLGKKMRVPYESLKPFPYKKIRHNSWLVPASKKNLMTQNVRWRRPGNTMSHRMKFHLTNSVLDKNEMNATKTITTNVMSKSEWKTETILDNHSIKLQGETYTSYQEYSVNAPIDSIGTILENTHISSVEMVEQEIYRKSKDIPKTKDETRGPIIIEELNNNFGNESDQSPDEKVNQHFDRADLTHQDPGSGIVNESLSHQKAIPHVKSWRNKRQSPPRKKNPDCIYNDKQVTQKLSPRMEYRNSSSTSHNSHQPNNLEANKYRADLRNFNSSDDHTSNNKESQRGDKSSGLAPRFRRNYEGEEYRFFFKTFF</sequence>
<comment type="caution">
    <text evidence="1">The sequence shown here is derived from an EMBL/GenBank/DDBJ whole genome shotgun (WGS) entry which is preliminary data.</text>
</comment>
<accession>A0ACC2PV58</accession>
<reference evidence="1" key="1">
    <citation type="submission" date="2023-04" db="EMBL/GenBank/DDBJ databases">
        <title>A chromosome-level genome assembly of the parasitoid wasp Eretmocerus hayati.</title>
        <authorList>
            <person name="Zhong Y."/>
            <person name="Liu S."/>
            <person name="Liu Y."/>
        </authorList>
    </citation>
    <scope>NUCLEOTIDE SEQUENCE</scope>
    <source>
        <strain evidence="1">ZJU_SS_LIU_2023</strain>
    </source>
</reference>